<evidence type="ECO:0008006" key="3">
    <source>
        <dbReference type="Google" id="ProtNLM"/>
    </source>
</evidence>
<proteinExistence type="predicted"/>
<dbReference type="AlphaFoldDB" id="A0A023GUN7"/>
<dbReference type="EMBL" id="JN038178">
    <property type="protein sequence ID" value="AFJ52708.1"/>
    <property type="molecule type" value="Genomic_DNA"/>
</dbReference>
<dbReference type="RefSeq" id="WP_229397721.1">
    <property type="nucleotide sequence ID" value="NZ_BBZF01000012.1"/>
</dbReference>
<feature type="region of interest" description="Disordered" evidence="1">
    <location>
        <begin position="108"/>
        <end position="143"/>
    </location>
</feature>
<reference evidence="2" key="2">
    <citation type="journal article" date="2013" name="Chem. Biol.">
        <title>Unconventional origin and hybrid system for construction of pyrrolopyrrole moiety in kosinostatin biosynthesis.</title>
        <authorList>
            <person name="Ma H.M."/>
            <person name="Zhou Q."/>
            <person name="Tang Y.M."/>
            <person name="Zhang Z."/>
            <person name="Chen Y.S."/>
            <person name="He H.Y."/>
            <person name="Pan H.X."/>
            <person name="Tang M.C."/>
            <person name="Gao J.F."/>
            <person name="Zhao S.Y."/>
            <person name="Igarashi Y."/>
            <person name="Tang G.L."/>
        </authorList>
    </citation>
    <scope>NUCLEOTIDE SEQUENCE</scope>
</reference>
<name>A0A023GUN7_9ACTN</name>
<accession>A0A023GUN7</accession>
<feature type="compositionally biased region" description="Acidic residues" evidence="1">
    <location>
        <begin position="1"/>
        <end position="10"/>
    </location>
</feature>
<protein>
    <recommendedName>
        <fullName evidence="3">Antigen 84</fullName>
    </recommendedName>
</protein>
<feature type="compositionally biased region" description="Basic and acidic residues" evidence="1">
    <location>
        <begin position="134"/>
        <end position="143"/>
    </location>
</feature>
<reference evidence="2" key="1">
    <citation type="submission" date="2011-05" db="EMBL/GenBank/DDBJ databases">
        <authorList>
            <person name="Ma H."/>
            <person name="Zhou Q."/>
            <person name="Igarashi Y."/>
            <person name="Tang G."/>
        </authorList>
    </citation>
    <scope>NUCLEOTIDE SEQUENCE</scope>
</reference>
<dbReference type="InterPro" id="IPR019933">
    <property type="entry name" value="DivIVA_domain"/>
</dbReference>
<feature type="region of interest" description="Disordered" evidence="1">
    <location>
        <begin position="1"/>
        <end position="27"/>
    </location>
</feature>
<dbReference type="Gene3D" id="6.10.250.660">
    <property type="match status" value="1"/>
</dbReference>
<sequence length="143" mass="16498">MEPNPDEPPDPTEAIPSPGIGRATAEGGVYRSRRNLLTPTDIRWQRFPLTRFGRRGLDPEAVGRFLGRVEADLDALYREIVTARDEASYYRDTVAELRAERWRLRTPWTPRPRNEYRRPPMCPPYSRRQPGGHRRADDGRGDG</sequence>
<evidence type="ECO:0000256" key="1">
    <source>
        <dbReference type="SAM" id="MobiDB-lite"/>
    </source>
</evidence>
<organism evidence="2">
    <name type="scientific">Micromonospora okii</name>
    <dbReference type="NCBI Taxonomy" id="1182970"/>
    <lineage>
        <taxon>Bacteria</taxon>
        <taxon>Bacillati</taxon>
        <taxon>Actinomycetota</taxon>
        <taxon>Actinomycetes</taxon>
        <taxon>Micromonosporales</taxon>
        <taxon>Micromonosporaceae</taxon>
        <taxon>Micromonospora</taxon>
    </lineage>
</organism>
<dbReference type="NCBIfam" id="TIGR03544">
    <property type="entry name" value="DivI1A_domain"/>
    <property type="match status" value="1"/>
</dbReference>
<evidence type="ECO:0000313" key="2">
    <source>
        <dbReference type="EMBL" id="AFJ52708.1"/>
    </source>
</evidence>